<evidence type="ECO:0000256" key="3">
    <source>
        <dbReference type="ARBA" id="ARBA00011738"/>
    </source>
</evidence>
<dbReference type="eggNOG" id="COG0124">
    <property type="taxonomic scope" value="Bacteria"/>
</dbReference>
<dbReference type="GO" id="GO:0140096">
    <property type="term" value="F:catalytic activity, acting on a protein"/>
    <property type="evidence" value="ECO:0007669"/>
    <property type="project" value="UniProtKB-ARBA"/>
</dbReference>
<dbReference type="EC" id="6.1.1.21" evidence="11"/>
<comment type="caution">
    <text evidence="14">The sequence shown here is derived from an EMBL/GenBank/DDBJ whole genome shotgun (WGS) entry which is preliminary data.</text>
</comment>
<dbReference type="PATRIC" id="fig|913848.6.peg.1005"/>
<evidence type="ECO:0000256" key="5">
    <source>
        <dbReference type="ARBA" id="ARBA00022598"/>
    </source>
</evidence>
<dbReference type="AlphaFoldDB" id="A0A0R1F5V0"/>
<dbReference type="NCBIfam" id="TIGR00442">
    <property type="entry name" value="hisS"/>
    <property type="match status" value="1"/>
</dbReference>
<comment type="subcellular location">
    <subcellularLocation>
        <location evidence="1 11">Cytoplasm</location>
    </subcellularLocation>
</comment>
<dbReference type="CDD" id="cd00773">
    <property type="entry name" value="HisRS-like_core"/>
    <property type="match status" value="1"/>
</dbReference>
<dbReference type="PANTHER" id="PTHR43707:SF1">
    <property type="entry name" value="HISTIDINE--TRNA LIGASE, MITOCHONDRIAL-RELATED"/>
    <property type="match status" value="1"/>
</dbReference>
<dbReference type="InterPro" id="IPR045864">
    <property type="entry name" value="aa-tRNA-synth_II/BPL/LPL"/>
</dbReference>
<dbReference type="CDD" id="cd00859">
    <property type="entry name" value="HisRS_anticodon"/>
    <property type="match status" value="1"/>
</dbReference>
<gene>
    <name evidence="11" type="primary">hisS</name>
    <name evidence="14" type="ORF">FD22_GL000973</name>
</gene>
<feature type="binding site" evidence="12">
    <location>
        <position position="114"/>
    </location>
    <ligand>
        <name>L-histidine</name>
        <dbReference type="ChEBI" id="CHEBI:57595"/>
    </ligand>
</feature>
<dbReference type="RefSeq" id="WP_010010017.1">
    <property type="nucleotide sequence ID" value="NZ_AZCN01000025.1"/>
</dbReference>
<sequence>MVYQRPKGTADILPGESEKWQYVEQTARQVFSNYQFKEIRTPIFESFDVFSRSVGDTSDIVTKEMYDFYDKGKRHVVLRPEGTAGIVRAYVENKLFGPEHPKPVKVYYMGPMFRYERPQSGRMREFHQIGVEALGSASPTVDVETIAMALGLFKKIGIGGLKLVINTLGNLASRQAYRQALIDFLEPHFAELSEDSQVRLHKNPLRVLDSKDKKDQAIVADAPSILDYLDEESTAHFTTVKTLLDNLGIAYEVDPTMVRGLDYYNHTIFEIMSNSKAFGGQYMTVCAGGRYNGLVEEIGGPATPGFGFGLGIERMLLVMDADGIEVPTAKAPAAYVVGIGAEAVPTVVQVTQAIRNAGFVAEHDYLDRKPKAQFKMANRLNAEVVITIGESELATQSAHLKNMATGNEITVPLAEIEQDFATVLAQVRGEQRG</sequence>
<dbReference type="GO" id="GO:0006427">
    <property type="term" value="P:histidyl-tRNA aminoacylation"/>
    <property type="evidence" value="ECO:0007669"/>
    <property type="project" value="UniProtKB-UniRule"/>
</dbReference>
<feature type="binding site" evidence="12">
    <location>
        <position position="259"/>
    </location>
    <ligand>
        <name>L-histidine</name>
        <dbReference type="ChEBI" id="CHEBI:57595"/>
    </ligand>
</feature>
<keyword evidence="5 11" id="KW-0436">Ligase</keyword>
<comment type="similarity">
    <text evidence="2 11">Belongs to the class-II aminoacyl-tRNA synthetase family.</text>
</comment>
<dbReference type="GeneID" id="65917052"/>
<evidence type="ECO:0000313" key="14">
    <source>
        <dbReference type="EMBL" id="KRK17176.1"/>
    </source>
</evidence>
<dbReference type="GO" id="GO:0005737">
    <property type="term" value="C:cytoplasm"/>
    <property type="evidence" value="ECO:0007669"/>
    <property type="project" value="UniProtKB-SubCell"/>
</dbReference>
<name>A0A0R1F5V0_9LACO</name>
<organism evidence="14 15">
    <name type="scientific">Loigolactobacillus coryniformis subsp. coryniformis KCTC 3167 = DSM 20001</name>
    <dbReference type="NCBI Taxonomy" id="913848"/>
    <lineage>
        <taxon>Bacteria</taxon>
        <taxon>Bacillati</taxon>
        <taxon>Bacillota</taxon>
        <taxon>Bacilli</taxon>
        <taxon>Lactobacillales</taxon>
        <taxon>Lactobacillaceae</taxon>
        <taxon>Loigolactobacillus</taxon>
    </lineage>
</organism>
<dbReference type="EMBL" id="AZCN01000025">
    <property type="protein sequence ID" value="KRK17176.1"/>
    <property type="molecule type" value="Genomic_DNA"/>
</dbReference>
<feature type="binding site" evidence="12">
    <location>
        <begin position="263"/>
        <end position="264"/>
    </location>
    <ligand>
        <name>L-histidine</name>
        <dbReference type="ChEBI" id="CHEBI:57595"/>
    </ligand>
</feature>
<protein>
    <recommendedName>
        <fullName evidence="11">Histidine--tRNA ligase</fullName>
        <ecNumber evidence="11">6.1.1.21</ecNumber>
    </recommendedName>
    <alternativeName>
        <fullName evidence="11">Histidyl-tRNA synthetase</fullName>
        <shortName evidence="11">HisRS</shortName>
    </alternativeName>
</protein>
<evidence type="ECO:0000256" key="11">
    <source>
        <dbReference type="HAMAP-Rule" id="MF_00127"/>
    </source>
</evidence>
<evidence type="ECO:0000256" key="8">
    <source>
        <dbReference type="ARBA" id="ARBA00022917"/>
    </source>
</evidence>
<keyword evidence="4 11" id="KW-0963">Cytoplasm</keyword>
<dbReference type="SUPFAM" id="SSF55681">
    <property type="entry name" value="Class II aaRS and biotin synthetases"/>
    <property type="match status" value="1"/>
</dbReference>
<dbReference type="GO" id="GO:0004821">
    <property type="term" value="F:histidine-tRNA ligase activity"/>
    <property type="evidence" value="ECO:0007669"/>
    <property type="project" value="UniProtKB-UniRule"/>
</dbReference>
<keyword evidence="9 11" id="KW-0030">Aminoacyl-tRNA synthetase</keyword>
<feature type="binding site" evidence="12">
    <location>
        <begin position="81"/>
        <end position="83"/>
    </location>
    <ligand>
        <name>L-histidine</name>
        <dbReference type="ChEBI" id="CHEBI:57595"/>
    </ligand>
</feature>
<dbReference type="FunFam" id="3.30.930.10:FF:000005">
    <property type="entry name" value="Histidine--tRNA ligase"/>
    <property type="match status" value="1"/>
</dbReference>
<evidence type="ECO:0000256" key="4">
    <source>
        <dbReference type="ARBA" id="ARBA00022490"/>
    </source>
</evidence>
<dbReference type="Pfam" id="PF03129">
    <property type="entry name" value="HGTP_anticodon"/>
    <property type="match status" value="1"/>
</dbReference>
<dbReference type="Gene3D" id="3.30.930.10">
    <property type="entry name" value="Bira Bifunctional Protein, Domain 2"/>
    <property type="match status" value="1"/>
</dbReference>
<dbReference type="InterPro" id="IPR004516">
    <property type="entry name" value="HisRS/HisZ"/>
</dbReference>
<evidence type="ECO:0000256" key="9">
    <source>
        <dbReference type="ARBA" id="ARBA00023146"/>
    </source>
</evidence>
<dbReference type="Pfam" id="PF13393">
    <property type="entry name" value="tRNA-synt_His"/>
    <property type="match status" value="1"/>
</dbReference>
<dbReference type="InterPro" id="IPR036621">
    <property type="entry name" value="Anticodon-bd_dom_sf"/>
</dbReference>
<dbReference type="InterPro" id="IPR006195">
    <property type="entry name" value="aa-tRNA-synth_II"/>
</dbReference>
<dbReference type="PROSITE" id="PS50862">
    <property type="entry name" value="AA_TRNA_LIGASE_II"/>
    <property type="match status" value="1"/>
</dbReference>
<feature type="domain" description="Aminoacyl-transfer RNA synthetases class-II family profile" evidence="13">
    <location>
        <begin position="23"/>
        <end position="327"/>
    </location>
</feature>
<dbReference type="InterPro" id="IPR015807">
    <property type="entry name" value="His-tRNA-ligase"/>
</dbReference>
<dbReference type="HAMAP" id="MF_00127">
    <property type="entry name" value="His_tRNA_synth"/>
    <property type="match status" value="1"/>
</dbReference>
<dbReference type="InterPro" id="IPR004154">
    <property type="entry name" value="Anticodon-bd"/>
</dbReference>
<dbReference type="Gene3D" id="3.40.50.800">
    <property type="entry name" value="Anticodon-binding domain"/>
    <property type="match status" value="1"/>
</dbReference>
<evidence type="ECO:0000256" key="10">
    <source>
        <dbReference type="ARBA" id="ARBA00047639"/>
    </source>
</evidence>
<dbReference type="InterPro" id="IPR041715">
    <property type="entry name" value="HisRS-like_core"/>
</dbReference>
<evidence type="ECO:0000313" key="15">
    <source>
        <dbReference type="Proteomes" id="UP000051181"/>
    </source>
</evidence>
<dbReference type="PIRSF" id="PIRSF001549">
    <property type="entry name" value="His-tRNA_synth"/>
    <property type="match status" value="1"/>
</dbReference>
<dbReference type="InterPro" id="IPR033656">
    <property type="entry name" value="HisRS_anticodon"/>
</dbReference>
<dbReference type="GO" id="GO:0016740">
    <property type="term" value="F:transferase activity"/>
    <property type="evidence" value="ECO:0007669"/>
    <property type="project" value="UniProtKB-ARBA"/>
</dbReference>
<evidence type="ECO:0000256" key="7">
    <source>
        <dbReference type="ARBA" id="ARBA00022840"/>
    </source>
</evidence>
<reference evidence="14 15" key="1">
    <citation type="journal article" date="2015" name="Genome Announc.">
        <title>Expanding the biotechnology potential of lactobacilli through comparative genomics of 213 strains and associated genera.</title>
        <authorList>
            <person name="Sun Z."/>
            <person name="Harris H.M."/>
            <person name="McCann A."/>
            <person name="Guo C."/>
            <person name="Argimon S."/>
            <person name="Zhang W."/>
            <person name="Yang X."/>
            <person name="Jeffery I.B."/>
            <person name="Cooney J.C."/>
            <person name="Kagawa T.F."/>
            <person name="Liu W."/>
            <person name="Song Y."/>
            <person name="Salvetti E."/>
            <person name="Wrobel A."/>
            <person name="Rasinkangas P."/>
            <person name="Parkhill J."/>
            <person name="Rea M.C."/>
            <person name="O'Sullivan O."/>
            <person name="Ritari J."/>
            <person name="Douillard F.P."/>
            <person name="Paul Ross R."/>
            <person name="Yang R."/>
            <person name="Briner A.E."/>
            <person name="Felis G.E."/>
            <person name="de Vos W.M."/>
            <person name="Barrangou R."/>
            <person name="Klaenhammer T.R."/>
            <person name="Caufield P.W."/>
            <person name="Cui Y."/>
            <person name="Zhang H."/>
            <person name="O'Toole P.W."/>
        </authorList>
    </citation>
    <scope>NUCLEOTIDE SEQUENCE [LARGE SCALE GENOMIC DNA]</scope>
    <source>
        <strain evidence="14 15">DSM 20001</strain>
    </source>
</reference>
<comment type="subunit">
    <text evidence="3 11">Homodimer.</text>
</comment>
<feature type="binding site" evidence="12">
    <location>
        <position position="132"/>
    </location>
    <ligand>
        <name>L-histidine</name>
        <dbReference type="ChEBI" id="CHEBI:57595"/>
    </ligand>
</feature>
<dbReference type="Proteomes" id="UP000051181">
    <property type="component" value="Unassembled WGS sequence"/>
</dbReference>
<keyword evidence="6 11" id="KW-0547">Nucleotide-binding</keyword>
<evidence type="ECO:0000259" key="13">
    <source>
        <dbReference type="PROSITE" id="PS50862"/>
    </source>
</evidence>
<comment type="catalytic activity">
    <reaction evidence="10 11">
        <text>tRNA(His) + L-histidine + ATP = L-histidyl-tRNA(His) + AMP + diphosphate + H(+)</text>
        <dbReference type="Rhea" id="RHEA:17313"/>
        <dbReference type="Rhea" id="RHEA-COMP:9665"/>
        <dbReference type="Rhea" id="RHEA-COMP:9689"/>
        <dbReference type="ChEBI" id="CHEBI:15378"/>
        <dbReference type="ChEBI" id="CHEBI:30616"/>
        <dbReference type="ChEBI" id="CHEBI:33019"/>
        <dbReference type="ChEBI" id="CHEBI:57595"/>
        <dbReference type="ChEBI" id="CHEBI:78442"/>
        <dbReference type="ChEBI" id="CHEBI:78527"/>
        <dbReference type="ChEBI" id="CHEBI:456215"/>
        <dbReference type="EC" id="6.1.1.21"/>
    </reaction>
</comment>
<evidence type="ECO:0000256" key="2">
    <source>
        <dbReference type="ARBA" id="ARBA00008226"/>
    </source>
</evidence>
<dbReference type="GO" id="GO:0005524">
    <property type="term" value="F:ATP binding"/>
    <property type="evidence" value="ECO:0007669"/>
    <property type="project" value="UniProtKB-UniRule"/>
</dbReference>
<dbReference type="PANTHER" id="PTHR43707">
    <property type="entry name" value="HISTIDYL-TRNA SYNTHETASE"/>
    <property type="match status" value="1"/>
</dbReference>
<feature type="binding site" evidence="12">
    <location>
        <position position="128"/>
    </location>
    <ligand>
        <name>L-histidine</name>
        <dbReference type="ChEBI" id="CHEBI:57595"/>
    </ligand>
</feature>
<proteinExistence type="inferred from homology"/>
<evidence type="ECO:0000256" key="12">
    <source>
        <dbReference type="PIRSR" id="PIRSR001549-1"/>
    </source>
</evidence>
<keyword evidence="7 11" id="KW-0067">ATP-binding</keyword>
<keyword evidence="8 11" id="KW-0648">Protein biosynthesis</keyword>
<accession>A0A0R1F5V0</accession>
<evidence type="ECO:0000256" key="1">
    <source>
        <dbReference type="ARBA" id="ARBA00004496"/>
    </source>
</evidence>
<evidence type="ECO:0000256" key="6">
    <source>
        <dbReference type="ARBA" id="ARBA00022741"/>
    </source>
</evidence>
<dbReference type="SUPFAM" id="SSF52954">
    <property type="entry name" value="Class II aaRS ABD-related"/>
    <property type="match status" value="1"/>
</dbReference>